<dbReference type="InterPro" id="IPR004518">
    <property type="entry name" value="MazG-like_dom"/>
</dbReference>
<keyword evidence="3" id="KW-0378">Hydrolase</keyword>
<feature type="domain" description="NTP pyrophosphohydrolase MazG-like" evidence="2">
    <location>
        <begin position="159"/>
        <end position="219"/>
    </location>
</feature>
<sequence>MTKIEQLLHIMSRLRRECPWDARQTHQSLKRYLLEETYEVMDAIDSEAYDALKYELGDILLQVVFHSALAEEEGRFSFEDVVQAISEKMIKRHPHVFKRQEGHTAESVQKNWEKQKHKEESRKSLLQGIPGALPALLRAQRLQEKAAAIGFDWPSARDVKEKLREEWLEFTDAAQQNAGEEERRELGDLLFTLVNYGRKRGWTVEEILQEANGKFIKRFNYIEQKLNHDPEKLHEASLKELDRLWEQAKKELK</sequence>
<dbReference type="InterPro" id="IPR048011">
    <property type="entry name" value="NTP-PPase_MazG-like_C"/>
</dbReference>
<dbReference type="GO" id="GO:0006203">
    <property type="term" value="P:dGTP catabolic process"/>
    <property type="evidence" value="ECO:0007669"/>
    <property type="project" value="TreeGrafter"/>
</dbReference>
<dbReference type="CDD" id="cd11529">
    <property type="entry name" value="NTP-PPase_MazG_Cterm"/>
    <property type="match status" value="1"/>
</dbReference>
<dbReference type="AlphaFoldDB" id="A0A7V5VEL5"/>
<feature type="domain" description="NTP pyrophosphohydrolase MazG-like" evidence="2">
    <location>
        <begin position="24"/>
        <end position="97"/>
    </location>
</feature>
<reference evidence="3" key="1">
    <citation type="journal article" date="2020" name="mSystems">
        <title>Genome- and Community-Level Interaction Insights into Carbon Utilization and Element Cycling Functions of Hydrothermarchaeota in Hydrothermal Sediment.</title>
        <authorList>
            <person name="Zhou Z."/>
            <person name="Liu Y."/>
            <person name="Xu W."/>
            <person name="Pan J."/>
            <person name="Luo Z.H."/>
            <person name="Li M."/>
        </authorList>
    </citation>
    <scope>NUCLEOTIDE SEQUENCE [LARGE SCALE GENOMIC DNA]</scope>
    <source>
        <strain evidence="3">HyVt-460</strain>
    </source>
</reference>
<gene>
    <name evidence="3" type="ORF">ENJ15_01040</name>
</gene>
<dbReference type="CDD" id="cd11528">
    <property type="entry name" value="NTP-PPase_MazG_Nterm"/>
    <property type="match status" value="1"/>
</dbReference>
<dbReference type="GO" id="GO:0046081">
    <property type="term" value="P:dUTP catabolic process"/>
    <property type="evidence" value="ECO:0007669"/>
    <property type="project" value="TreeGrafter"/>
</dbReference>
<dbReference type="InterPro" id="IPR011551">
    <property type="entry name" value="NTP_PyrPHydrolase_MazG"/>
</dbReference>
<accession>A0A7V5VEL5</accession>
<dbReference type="Gene3D" id="1.10.287.1080">
    <property type="entry name" value="MazG-like"/>
    <property type="match status" value="2"/>
</dbReference>
<dbReference type="FunFam" id="1.10.287.1080:FF:000001">
    <property type="entry name" value="Nucleoside triphosphate pyrophosphohydrolase"/>
    <property type="match status" value="1"/>
</dbReference>
<dbReference type="PANTHER" id="PTHR30522">
    <property type="entry name" value="NUCLEOSIDE TRIPHOSPHATE PYROPHOSPHOHYDROLASE"/>
    <property type="match status" value="1"/>
</dbReference>
<feature type="region of interest" description="Disordered" evidence="1">
    <location>
        <begin position="100"/>
        <end position="120"/>
    </location>
</feature>
<name>A0A7V5VEL5_CALAY</name>
<dbReference type="EC" id="3.6.1.9" evidence="3"/>
<dbReference type="GO" id="GO:0046061">
    <property type="term" value="P:dATP catabolic process"/>
    <property type="evidence" value="ECO:0007669"/>
    <property type="project" value="TreeGrafter"/>
</dbReference>
<organism evidence="3">
    <name type="scientific">Caldithrix abyssi</name>
    <dbReference type="NCBI Taxonomy" id="187145"/>
    <lineage>
        <taxon>Bacteria</taxon>
        <taxon>Pseudomonadati</taxon>
        <taxon>Calditrichota</taxon>
        <taxon>Calditrichia</taxon>
        <taxon>Calditrichales</taxon>
        <taxon>Calditrichaceae</taxon>
        <taxon>Caldithrix</taxon>
    </lineage>
</organism>
<dbReference type="EMBL" id="DRLI01000043">
    <property type="protein sequence ID" value="HHM01569.1"/>
    <property type="molecule type" value="Genomic_DNA"/>
</dbReference>
<protein>
    <submittedName>
        <fullName evidence="3">Nucleoside triphosphate pyrophosphohydrolase</fullName>
        <ecNumber evidence="3">3.6.1.9</ecNumber>
    </submittedName>
</protein>
<dbReference type="GO" id="GO:0046047">
    <property type="term" value="P:TTP catabolic process"/>
    <property type="evidence" value="ECO:0007669"/>
    <property type="project" value="TreeGrafter"/>
</dbReference>
<dbReference type="SUPFAM" id="SSF101386">
    <property type="entry name" value="all-alpha NTP pyrophosphatases"/>
    <property type="match status" value="2"/>
</dbReference>
<dbReference type="GO" id="GO:0006950">
    <property type="term" value="P:response to stress"/>
    <property type="evidence" value="ECO:0007669"/>
    <property type="project" value="UniProtKB-ARBA"/>
</dbReference>
<dbReference type="NCBIfam" id="NF007113">
    <property type="entry name" value="PRK09562.1"/>
    <property type="match status" value="1"/>
</dbReference>
<dbReference type="InterPro" id="IPR048015">
    <property type="entry name" value="NTP-PPase_MazG-like_N"/>
</dbReference>
<dbReference type="Proteomes" id="UP000885771">
    <property type="component" value="Unassembled WGS sequence"/>
</dbReference>
<dbReference type="NCBIfam" id="TIGR00444">
    <property type="entry name" value="mazG"/>
    <property type="match status" value="1"/>
</dbReference>
<dbReference type="GO" id="GO:0047429">
    <property type="term" value="F:nucleoside triphosphate diphosphatase activity"/>
    <property type="evidence" value="ECO:0007669"/>
    <property type="project" value="UniProtKB-EC"/>
</dbReference>
<evidence type="ECO:0000256" key="1">
    <source>
        <dbReference type="SAM" id="MobiDB-lite"/>
    </source>
</evidence>
<dbReference type="GO" id="GO:0046052">
    <property type="term" value="P:UTP catabolic process"/>
    <property type="evidence" value="ECO:0007669"/>
    <property type="project" value="TreeGrafter"/>
</dbReference>
<dbReference type="Pfam" id="PF03819">
    <property type="entry name" value="MazG"/>
    <property type="match status" value="2"/>
</dbReference>
<dbReference type="GO" id="GO:0046076">
    <property type="term" value="P:dTTP catabolic process"/>
    <property type="evidence" value="ECO:0007669"/>
    <property type="project" value="TreeGrafter"/>
</dbReference>
<evidence type="ECO:0000313" key="3">
    <source>
        <dbReference type="EMBL" id="HHM01569.1"/>
    </source>
</evidence>
<feature type="compositionally biased region" description="Basic and acidic residues" evidence="1">
    <location>
        <begin position="111"/>
        <end position="120"/>
    </location>
</feature>
<proteinExistence type="predicted"/>
<dbReference type="PANTHER" id="PTHR30522:SF0">
    <property type="entry name" value="NUCLEOSIDE TRIPHOSPHATE PYROPHOSPHOHYDROLASE"/>
    <property type="match status" value="1"/>
</dbReference>
<evidence type="ECO:0000259" key="2">
    <source>
        <dbReference type="Pfam" id="PF03819"/>
    </source>
</evidence>
<comment type="caution">
    <text evidence="3">The sequence shown here is derived from an EMBL/GenBank/DDBJ whole genome shotgun (WGS) entry which is preliminary data.</text>
</comment>